<evidence type="ECO:0000256" key="1">
    <source>
        <dbReference type="ARBA" id="ARBA00022578"/>
    </source>
</evidence>
<evidence type="ECO:0000313" key="6">
    <source>
        <dbReference type="Proteomes" id="UP000006251"/>
    </source>
</evidence>
<dbReference type="OrthoDB" id="4315389at2"/>
<keyword evidence="3" id="KW-0233">DNA recombination</keyword>
<dbReference type="Proteomes" id="UP000006251">
    <property type="component" value="Unassembled WGS sequence"/>
</dbReference>
<dbReference type="InterPro" id="IPR047930">
    <property type="entry name" value="Transpos_IS6"/>
</dbReference>
<proteinExistence type="predicted"/>
<keyword evidence="1" id="KW-0815">Transposition</keyword>
<dbReference type="GO" id="GO:0032196">
    <property type="term" value="P:transposition"/>
    <property type="evidence" value="ECO:0007669"/>
    <property type="project" value="UniProtKB-KW"/>
</dbReference>
<evidence type="ECO:0000259" key="4">
    <source>
        <dbReference type="Pfam" id="PF13610"/>
    </source>
</evidence>
<dbReference type="GO" id="GO:0006310">
    <property type="term" value="P:DNA recombination"/>
    <property type="evidence" value="ECO:0007669"/>
    <property type="project" value="UniProtKB-KW"/>
</dbReference>
<comment type="caution">
    <text evidence="5">The sequence shown here is derived from an EMBL/GenBank/DDBJ whole genome shotgun (WGS) entry which is preliminary data.</text>
</comment>
<dbReference type="InterPro" id="IPR032874">
    <property type="entry name" value="DDE_dom"/>
</dbReference>
<reference evidence="6" key="1">
    <citation type="journal article" date="2014" name="Environ. Microbiol.">
        <title>Comparative genomics of the marine bacterial genus Glaciecola reveals the high degree of genomic diversity and genomic characteristic for cold adaptation.</title>
        <authorList>
            <person name="Qin Q.L."/>
            <person name="Xie B.B."/>
            <person name="Yu Y."/>
            <person name="Shu Y.L."/>
            <person name="Rong J.C."/>
            <person name="Zhang Y.J."/>
            <person name="Zhao D.L."/>
            <person name="Chen X.L."/>
            <person name="Zhang X.Y."/>
            <person name="Chen B."/>
            <person name="Zhou B.C."/>
            <person name="Zhang Y.Z."/>
        </authorList>
    </citation>
    <scope>NUCLEOTIDE SEQUENCE [LARGE SCALE GENOMIC DNA]</scope>
    <source>
        <strain evidence="6">ACAM 615</strain>
    </source>
</reference>
<dbReference type="EMBL" id="BAEQ01000016">
    <property type="protein sequence ID" value="GAC27887.1"/>
    <property type="molecule type" value="Genomic_DNA"/>
</dbReference>
<dbReference type="NCBIfam" id="NF033587">
    <property type="entry name" value="transpos_IS6"/>
    <property type="match status" value="1"/>
</dbReference>
<dbReference type="GO" id="GO:0003677">
    <property type="term" value="F:DNA binding"/>
    <property type="evidence" value="ECO:0007669"/>
    <property type="project" value="UniProtKB-KW"/>
</dbReference>
<dbReference type="Pfam" id="PF13610">
    <property type="entry name" value="DDE_Tnp_IS240"/>
    <property type="match status" value="1"/>
</dbReference>
<keyword evidence="2" id="KW-0238">DNA-binding</keyword>
<dbReference type="PANTHER" id="PTHR35528:SF3">
    <property type="entry name" value="BLL1675 PROTEIN"/>
    <property type="match status" value="1"/>
</dbReference>
<keyword evidence="6" id="KW-1185">Reference proteome</keyword>
<evidence type="ECO:0000313" key="5">
    <source>
        <dbReference type="EMBL" id="GAC27887.1"/>
    </source>
</evidence>
<name>K6ZC20_9ALTE</name>
<feature type="domain" description="DDE" evidence="4">
    <location>
        <begin position="75"/>
        <end position="203"/>
    </location>
</feature>
<protein>
    <submittedName>
        <fullName evidence="5">Integrase catalytic region</fullName>
    </submittedName>
</protein>
<sequence>MKNTKMYAGYRYPHQVISHAVWLYHRFTLSFRDVEELLAARGISVSYETVRNWCIKFGNQYCRQIRKKRGQLGDMWYLDEVFIKINGVLHYLWRAVDQDGDELDILVQKRRNKKAAMKFFKKLLKSQQATPLKIVTDKLRSYSAARREIMPSVAHSTQQYENNRCELSHQPSRQQERQMRRFKSHGQAQRFLSCHGIVNNLFRLGRHKMQADNYRILRERAFSEWTRVSCVQNLA</sequence>
<accession>K6ZC20</accession>
<evidence type="ECO:0000256" key="2">
    <source>
        <dbReference type="ARBA" id="ARBA00023125"/>
    </source>
</evidence>
<dbReference type="PANTHER" id="PTHR35528">
    <property type="entry name" value="BLL1675 PROTEIN"/>
    <property type="match status" value="1"/>
</dbReference>
<evidence type="ECO:0000256" key="3">
    <source>
        <dbReference type="ARBA" id="ARBA00023172"/>
    </source>
</evidence>
<gene>
    <name evidence="5" type="ORF">GPAL_1008</name>
</gene>
<dbReference type="AlphaFoldDB" id="K6ZC20"/>
<dbReference type="InterPro" id="IPR052183">
    <property type="entry name" value="IS_Transposase"/>
</dbReference>
<dbReference type="RefSeq" id="WP_006009686.1">
    <property type="nucleotide sequence ID" value="NZ_BAEQ01000016.1"/>
</dbReference>
<organism evidence="5 6">
    <name type="scientific">Brumicola pallidula DSM 14239 = ACAM 615</name>
    <dbReference type="NCBI Taxonomy" id="1121922"/>
    <lineage>
        <taxon>Bacteria</taxon>
        <taxon>Pseudomonadati</taxon>
        <taxon>Pseudomonadota</taxon>
        <taxon>Gammaproteobacteria</taxon>
        <taxon>Alteromonadales</taxon>
        <taxon>Alteromonadaceae</taxon>
        <taxon>Brumicola</taxon>
    </lineage>
</organism>